<dbReference type="Pfam" id="PF00270">
    <property type="entry name" value="DEAD"/>
    <property type="match status" value="1"/>
</dbReference>
<dbReference type="InterPro" id="IPR014014">
    <property type="entry name" value="RNA_helicase_DEAD_Q_motif"/>
</dbReference>
<dbReference type="CDD" id="cd18787">
    <property type="entry name" value="SF2_C_DEAD"/>
    <property type="match status" value="1"/>
</dbReference>
<dbReference type="InterPro" id="IPR012677">
    <property type="entry name" value="Nucleotide-bd_a/b_plait_sf"/>
</dbReference>
<dbReference type="InterPro" id="IPR011545">
    <property type="entry name" value="DEAD/DEAH_box_helicase_dom"/>
</dbReference>
<name>A0A2G1DIJ8_9BACT</name>
<dbReference type="Gene3D" id="3.30.70.330">
    <property type="match status" value="1"/>
</dbReference>
<protein>
    <submittedName>
        <fullName evidence="11">ATP-dependent RNA helicase DbpA</fullName>
    </submittedName>
</protein>
<dbReference type="InterPro" id="IPR001650">
    <property type="entry name" value="Helicase_C-like"/>
</dbReference>
<dbReference type="AlphaFoldDB" id="A0A2G1DIJ8"/>
<evidence type="ECO:0000256" key="4">
    <source>
        <dbReference type="ARBA" id="ARBA00022840"/>
    </source>
</evidence>
<evidence type="ECO:0000313" key="11">
    <source>
        <dbReference type="EMBL" id="PHO18339.1"/>
    </source>
</evidence>
<accession>A0A2G1DIJ8</accession>
<dbReference type="GO" id="GO:0005829">
    <property type="term" value="C:cytosol"/>
    <property type="evidence" value="ECO:0007669"/>
    <property type="project" value="TreeGrafter"/>
</dbReference>
<dbReference type="Pfam" id="PF00271">
    <property type="entry name" value="Helicase_C"/>
    <property type="match status" value="1"/>
</dbReference>
<dbReference type="InterPro" id="IPR014001">
    <property type="entry name" value="Helicase_ATP-bd"/>
</dbReference>
<organism evidence="11 12">
    <name type="scientific">Malaciobacter molluscorum LMG 25693</name>
    <dbReference type="NCBI Taxonomy" id="870501"/>
    <lineage>
        <taxon>Bacteria</taxon>
        <taxon>Pseudomonadati</taxon>
        <taxon>Campylobacterota</taxon>
        <taxon>Epsilonproteobacteria</taxon>
        <taxon>Campylobacterales</taxon>
        <taxon>Arcobacteraceae</taxon>
        <taxon>Malaciobacter</taxon>
    </lineage>
</organism>
<dbReference type="GO" id="GO:0003676">
    <property type="term" value="F:nucleic acid binding"/>
    <property type="evidence" value="ECO:0007669"/>
    <property type="project" value="InterPro"/>
</dbReference>
<dbReference type="PROSITE" id="PS51195">
    <property type="entry name" value="Q_MOTIF"/>
    <property type="match status" value="1"/>
</dbReference>
<dbReference type="InterPro" id="IPR044742">
    <property type="entry name" value="DEAD/DEAH_RhlB"/>
</dbReference>
<comment type="similarity">
    <text evidence="5 7">Belongs to the DEAD box helicase family.</text>
</comment>
<dbReference type="GO" id="GO:0016787">
    <property type="term" value="F:hydrolase activity"/>
    <property type="evidence" value="ECO:0007669"/>
    <property type="project" value="UniProtKB-KW"/>
</dbReference>
<dbReference type="GO" id="GO:0003724">
    <property type="term" value="F:RNA helicase activity"/>
    <property type="evidence" value="ECO:0007669"/>
    <property type="project" value="InterPro"/>
</dbReference>
<gene>
    <name evidence="11" type="ORF">CPU12_06355</name>
</gene>
<dbReference type="InterPro" id="IPR050079">
    <property type="entry name" value="DEAD_box_RNA_helicase"/>
</dbReference>
<dbReference type="InterPro" id="IPR000629">
    <property type="entry name" value="RNA-helicase_DEAD-box_CS"/>
</dbReference>
<comment type="caution">
    <text evidence="11">The sequence shown here is derived from an EMBL/GenBank/DDBJ whole genome shotgun (WGS) entry which is preliminary data.</text>
</comment>
<evidence type="ECO:0000313" key="12">
    <source>
        <dbReference type="Proteomes" id="UP000221222"/>
    </source>
</evidence>
<keyword evidence="4 7" id="KW-0067">ATP-binding</keyword>
<keyword evidence="3 7" id="KW-0347">Helicase</keyword>
<keyword evidence="1 7" id="KW-0547">Nucleotide-binding</keyword>
<dbReference type="InterPro" id="IPR027417">
    <property type="entry name" value="P-loop_NTPase"/>
</dbReference>
<dbReference type="CDD" id="cd00268">
    <property type="entry name" value="DEADc"/>
    <property type="match status" value="1"/>
</dbReference>
<evidence type="ECO:0000256" key="7">
    <source>
        <dbReference type="RuleBase" id="RU000492"/>
    </source>
</evidence>
<evidence type="ECO:0000256" key="5">
    <source>
        <dbReference type="ARBA" id="ARBA00038437"/>
    </source>
</evidence>
<keyword evidence="2 7" id="KW-0378">Hydrolase</keyword>
<dbReference type="PROSITE" id="PS00039">
    <property type="entry name" value="DEAD_ATP_HELICASE"/>
    <property type="match status" value="1"/>
</dbReference>
<feature type="domain" description="Helicase C-terminal" evidence="9">
    <location>
        <begin position="214"/>
        <end position="378"/>
    </location>
</feature>
<sequence>MNNFNSLDLRDGFLENLTSLNYIKMTDIQKKSLPLLLKNNNLIAQSKTGSGKTVSFSIPIVNKLKNDKFAIQSMIICPTRELANQVAKEIKKLCRFINNIKILTLCGGVPYKPQVHSLSHKAHIIVGTPGRLLKHISENNIELENIDTLVLDEADKMLDMGFYDDIIKIVEVLPKKRQNMLFSATYDEQIMDLSKSITDDAIFVKDESVHSRQKINQVFYEVDESQKIDVVDKLIHKYKAKSVLIFCNRKYRCEEIADELFEKGFDSVVLHSDLDQNQRDETIVLFSNKSYPIMIATDVASRGLDITDIDLVINYDIAKDEKVHTHRVGRTARASSNGTAVTLYNNEDIDIVLKIKEQFDDISFLKIDDLKDILKDNILKPMYATLYINGGKKDKLRAGDIVGALINKAQLNKDDIGNIDIFRFHSYVAIKKEFEQKSLKALNSNKIKQKEFRVYPR</sequence>
<dbReference type="Pfam" id="PF03880">
    <property type="entry name" value="DbpA"/>
    <property type="match status" value="1"/>
</dbReference>
<dbReference type="RefSeq" id="WP_099342261.1">
    <property type="nucleotide sequence ID" value="NZ_CP032098.1"/>
</dbReference>
<keyword evidence="12" id="KW-1185">Reference proteome</keyword>
<dbReference type="PANTHER" id="PTHR47959">
    <property type="entry name" value="ATP-DEPENDENT RNA HELICASE RHLE-RELATED"/>
    <property type="match status" value="1"/>
</dbReference>
<dbReference type="SMART" id="SM00487">
    <property type="entry name" value="DEXDc"/>
    <property type="match status" value="1"/>
</dbReference>
<dbReference type="GO" id="GO:0005524">
    <property type="term" value="F:ATP binding"/>
    <property type="evidence" value="ECO:0007669"/>
    <property type="project" value="UniProtKB-KW"/>
</dbReference>
<evidence type="ECO:0000256" key="6">
    <source>
        <dbReference type="PROSITE-ProRule" id="PRU00552"/>
    </source>
</evidence>
<evidence type="ECO:0000256" key="2">
    <source>
        <dbReference type="ARBA" id="ARBA00022801"/>
    </source>
</evidence>
<dbReference type="SUPFAM" id="SSF52540">
    <property type="entry name" value="P-loop containing nucleoside triphosphate hydrolases"/>
    <property type="match status" value="1"/>
</dbReference>
<feature type="short sequence motif" description="Q motif" evidence="6">
    <location>
        <begin position="2"/>
        <end position="30"/>
    </location>
</feature>
<evidence type="ECO:0000259" key="8">
    <source>
        <dbReference type="PROSITE" id="PS51192"/>
    </source>
</evidence>
<evidence type="ECO:0000259" key="9">
    <source>
        <dbReference type="PROSITE" id="PS51194"/>
    </source>
</evidence>
<evidence type="ECO:0000259" key="10">
    <source>
        <dbReference type="PROSITE" id="PS51195"/>
    </source>
</evidence>
<dbReference type="NCBIfam" id="NF008744">
    <property type="entry name" value="PRK11776.1"/>
    <property type="match status" value="1"/>
</dbReference>
<dbReference type="PANTHER" id="PTHR47959:SF1">
    <property type="entry name" value="ATP-DEPENDENT RNA HELICASE DBPA"/>
    <property type="match status" value="1"/>
</dbReference>
<dbReference type="InterPro" id="IPR005580">
    <property type="entry name" value="DbpA/CsdA_RNA-bd_dom"/>
</dbReference>
<feature type="domain" description="Helicase ATP-binding" evidence="8">
    <location>
        <begin position="33"/>
        <end position="204"/>
    </location>
</feature>
<reference evidence="11 12" key="1">
    <citation type="submission" date="2017-09" db="EMBL/GenBank/DDBJ databases">
        <title>Arcobacter canalis sp. nov., a new species isolated from a water canal contaminated with urban sewage.</title>
        <authorList>
            <person name="Perez-Cataluna A."/>
            <person name="Salas-Masso N."/>
            <person name="Figueras M.J."/>
        </authorList>
    </citation>
    <scope>NUCLEOTIDE SEQUENCE [LARGE SCALE GENOMIC DNA]</scope>
    <source>
        <strain evidence="11 12">F98-3</strain>
    </source>
</reference>
<feature type="domain" description="DEAD-box RNA helicase Q" evidence="10">
    <location>
        <begin position="2"/>
        <end position="30"/>
    </location>
</feature>
<dbReference type="SMART" id="SM00490">
    <property type="entry name" value="HELICc"/>
    <property type="match status" value="1"/>
</dbReference>
<dbReference type="Gene3D" id="3.40.50.300">
    <property type="entry name" value="P-loop containing nucleotide triphosphate hydrolases"/>
    <property type="match status" value="2"/>
</dbReference>
<proteinExistence type="inferred from homology"/>
<dbReference type="EMBL" id="NXFY01000007">
    <property type="protein sequence ID" value="PHO18339.1"/>
    <property type="molecule type" value="Genomic_DNA"/>
</dbReference>
<dbReference type="Proteomes" id="UP000221222">
    <property type="component" value="Unassembled WGS sequence"/>
</dbReference>
<evidence type="ECO:0000256" key="1">
    <source>
        <dbReference type="ARBA" id="ARBA00022741"/>
    </source>
</evidence>
<evidence type="ECO:0000256" key="3">
    <source>
        <dbReference type="ARBA" id="ARBA00022806"/>
    </source>
</evidence>
<dbReference type="PROSITE" id="PS51192">
    <property type="entry name" value="HELICASE_ATP_BIND_1"/>
    <property type="match status" value="1"/>
</dbReference>
<dbReference type="PROSITE" id="PS51194">
    <property type="entry name" value="HELICASE_CTER"/>
    <property type="match status" value="1"/>
</dbReference>